<dbReference type="RefSeq" id="WP_310918763.1">
    <property type="nucleotide sequence ID" value="NZ_JAMQON010000001.1"/>
</dbReference>
<dbReference type="Proteomes" id="UP001259659">
    <property type="component" value="Unassembled WGS sequence"/>
</dbReference>
<reference evidence="1 2" key="1">
    <citation type="submission" date="2022-06" db="EMBL/GenBank/DDBJ databases">
        <title>Haloarcula sp. a new haloarchaeum isolate from saline soil.</title>
        <authorList>
            <person name="Strakova D."/>
            <person name="Galisteo C."/>
            <person name="Sanchez-Porro C."/>
            <person name="Ventosa A."/>
        </authorList>
    </citation>
    <scope>NUCLEOTIDE SEQUENCE [LARGE SCALE GENOMIC DNA]</scope>
    <source>
        <strain evidence="1 2">S1CR25-12</strain>
    </source>
</reference>
<dbReference type="InterPro" id="IPR055712">
    <property type="entry name" value="DUF7288"/>
</dbReference>
<evidence type="ECO:0000313" key="1">
    <source>
        <dbReference type="EMBL" id="MDS0259175.1"/>
    </source>
</evidence>
<evidence type="ECO:0000313" key="2">
    <source>
        <dbReference type="Proteomes" id="UP001259659"/>
    </source>
</evidence>
<proteinExistence type="predicted"/>
<organism evidence="1 2">
    <name type="scientific">Haloarcula saliterrae</name>
    <dbReference type="NCBI Taxonomy" id="2950534"/>
    <lineage>
        <taxon>Archaea</taxon>
        <taxon>Methanobacteriati</taxon>
        <taxon>Methanobacteriota</taxon>
        <taxon>Stenosarchaea group</taxon>
        <taxon>Halobacteria</taxon>
        <taxon>Halobacteriales</taxon>
        <taxon>Haloarculaceae</taxon>
        <taxon>Haloarcula</taxon>
    </lineage>
</organism>
<accession>A0ABU2FBU0</accession>
<sequence>MRAQAHTLEATVAGLLMLSSLIFALQMTAVTPLSASTSSQHIENQQQATGQGVLAVAAQTGALKPAVLYWNNSSARHHGVDVQRFYTSGPPDNRFGRMLERAFNDNGIAYNVYFRFQNDDGEPITRQYVYSGVPTDNAVTAAHTVTLRDDDPLYDADGTPSGTALGAQNVTYPMPDVGGNLYNTVQVEVVAWRI</sequence>
<keyword evidence="2" id="KW-1185">Reference proteome</keyword>
<gene>
    <name evidence="1" type="ORF">NDI56_07190</name>
</gene>
<comment type="caution">
    <text evidence="1">The sequence shown here is derived from an EMBL/GenBank/DDBJ whole genome shotgun (WGS) entry which is preliminary data.</text>
</comment>
<dbReference type="EMBL" id="JAMQON010000001">
    <property type="protein sequence ID" value="MDS0259175.1"/>
    <property type="molecule type" value="Genomic_DNA"/>
</dbReference>
<evidence type="ECO:0008006" key="3">
    <source>
        <dbReference type="Google" id="ProtNLM"/>
    </source>
</evidence>
<protein>
    <recommendedName>
        <fullName evidence="3">Flagellin</fullName>
    </recommendedName>
</protein>
<name>A0ABU2FBU0_9EURY</name>
<dbReference type="Pfam" id="PF23959">
    <property type="entry name" value="DUF7288"/>
    <property type="match status" value="1"/>
</dbReference>